<evidence type="ECO:0008006" key="10">
    <source>
        <dbReference type="Google" id="ProtNLM"/>
    </source>
</evidence>
<dbReference type="EMBL" id="BPQB01000019">
    <property type="protein sequence ID" value="GJE91071.1"/>
    <property type="molecule type" value="Genomic_DNA"/>
</dbReference>
<dbReference type="SUPFAM" id="SSF53474">
    <property type="entry name" value="alpha/beta-Hydrolases"/>
    <property type="match status" value="1"/>
</dbReference>
<gene>
    <name evidence="8" type="ORF">PsYK624_072190</name>
</gene>
<dbReference type="Proteomes" id="UP000703269">
    <property type="component" value="Unassembled WGS sequence"/>
</dbReference>
<evidence type="ECO:0000256" key="4">
    <source>
        <dbReference type="ARBA" id="ARBA00023136"/>
    </source>
</evidence>
<accession>A0A9P3GA24</accession>
<evidence type="ECO:0000313" key="9">
    <source>
        <dbReference type="Proteomes" id="UP000703269"/>
    </source>
</evidence>
<comment type="similarity">
    <text evidence="1">Belongs to the TMEM53 family.</text>
</comment>
<dbReference type="PANTHER" id="PTHR12265">
    <property type="entry name" value="TRANSMEMBRANE PROTEIN 53"/>
    <property type="match status" value="1"/>
</dbReference>
<comment type="subcellular location">
    <subcellularLocation>
        <location evidence="6">Nucleus outer membrane</location>
        <topology evidence="6">Single-pass membrane protein</topology>
    </subcellularLocation>
</comment>
<evidence type="ECO:0000256" key="6">
    <source>
        <dbReference type="ARBA" id="ARBA00034303"/>
    </source>
</evidence>
<keyword evidence="3 7" id="KW-1133">Transmembrane helix</keyword>
<evidence type="ECO:0000256" key="5">
    <source>
        <dbReference type="ARBA" id="ARBA00023242"/>
    </source>
</evidence>
<dbReference type="AlphaFoldDB" id="A0A9P3GA24"/>
<keyword evidence="4 7" id="KW-0472">Membrane</keyword>
<name>A0A9P3GA24_9APHY</name>
<dbReference type="OrthoDB" id="77878at2759"/>
<dbReference type="InterPro" id="IPR008547">
    <property type="entry name" value="DUF829_TMEM53"/>
</dbReference>
<keyword evidence="2 7" id="KW-0812">Transmembrane</keyword>
<comment type="caution">
    <text evidence="8">The sequence shown here is derived from an EMBL/GenBank/DDBJ whole genome shotgun (WGS) entry which is preliminary data.</text>
</comment>
<evidence type="ECO:0000256" key="1">
    <source>
        <dbReference type="ARBA" id="ARBA00007387"/>
    </source>
</evidence>
<evidence type="ECO:0000256" key="3">
    <source>
        <dbReference type="ARBA" id="ARBA00022989"/>
    </source>
</evidence>
<protein>
    <recommendedName>
        <fullName evidence="10">DUF829-domain-containing protein</fullName>
    </recommendedName>
</protein>
<feature type="transmembrane region" description="Helical" evidence="7">
    <location>
        <begin position="176"/>
        <end position="199"/>
    </location>
</feature>
<proteinExistence type="inferred from homology"/>
<dbReference type="Pfam" id="PF05705">
    <property type="entry name" value="DUF829"/>
    <property type="match status" value="1"/>
</dbReference>
<evidence type="ECO:0000256" key="7">
    <source>
        <dbReference type="SAM" id="Phobius"/>
    </source>
</evidence>
<evidence type="ECO:0000256" key="2">
    <source>
        <dbReference type="ARBA" id="ARBA00022692"/>
    </source>
</evidence>
<keyword evidence="5" id="KW-0539">Nucleus</keyword>
<keyword evidence="9" id="KW-1185">Reference proteome</keyword>
<evidence type="ECO:0000313" key="8">
    <source>
        <dbReference type="EMBL" id="GJE91071.1"/>
    </source>
</evidence>
<reference evidence="8 9" key="1">
    <citation type="submission" date="2021-08" db="EMBL/GenBank/DDBJ databases">
        <title>Draft Genome Sequence of Phanerochaete sordida strain YK-624.</title>
        <authorList>
            <person name="Mori T."/>
            <person name="Dohra H."/>
            <person name="Suzuki T."/>
            <person name="Kawagishi H."/>
            <person name="Hirai H."/>
        </authorList>
    </citation>
    <scope>NUCLEOTIDE SEQUENCE [LARGE SCALE GENOMIC DNA]</scope>
    <source>
        <strain evidence="8 9">YK-624</strain>
    </source>
</reference>
<dbReference type="InterPro" id="IPR029058">
    <property type="entry name" value="AB_hydrolase_fold"/>
</dbReference>
<dbReference type="GO" id="GO:0005640">
    <property type="term" value="C:nuclear outer membrane"/>
    <property type="evidence" value="ECO:0007669"/>
    <property type="project" value="UniProtKB-SubCell"/>
</dbReference>
<organism evidence="8 9">
    <name type="scientific">Phanerochaete sordida</name>
    <dbReference type="NCBI Taxonomy" id="48140"/>
    <lineage>
        <taxon>Eukaryota</taxon>
        <taxon>Fungi</taxon>
        <taxon>Dikarya</taxon>
        <taxon>Basidiomycota</taxon>
        <taxon>Agaricomycotina</taxon>
        <taxon>Agaricomycetes</taxon>
        <taxon>Polyporales</taxon>
        <taxon>Phanerochaetaceae</taxon>
        <taxon>Phanerochaete</taxon>
    </lineage>
</organism>
<dbReference type="PANTHER" id="PTHR12265:SF30">
    <property type="entry name" value="TRANSMEMBRANE PROTEIN 53"/>
    <property type="match status" value="1"/>
</dbReference>
<sequence length="307" mass="33810">MPAPIRSVELNRVNSHVFVSPAGVASHEPDPSSPSVVIIFGWFNARISLEKKYVEGFKNVFPTATVVLVKADSSWLYTSQAGREAILAPAADLLDRIRLDEGRHWRGLLLHAMSNGGGMQLLAFSKLLEKRPKTPSGLGGLNPVALVLDSVPDSNGLRCMVVVFTQFVRSPVKRMLAVPLLAFLYSLFALAYGSPAVLLDLRRRLNSPDLVPLARRIGEERARDPAAPPGEGGLPRLYFASKTDHMTRFAQVKAHMDEGRRLGFDVRGEIFENSTHVSHAKADPERYWGAIRTLWRDASNALPTAKL</sequence>